<feature type="domain" description="Methyltransferase type 11" evidence="1">
    <location>
        <begin position="50"/>
        <end position="140"/>
    </location>
</feature>
<evidence type="ECO:0000313" key="3">
    <source>
        <dbReference type="Proteomes" id="UP000017148"/>
    </source>
</evidence>
<dbReference type="Proteomes" id="UP000017148">
    <property type="component" value="Unassembled WGS sequence"/>
</dbReference>
<keyword evidence="2" id="KW-0808">Transferase</keyword>
<evidence type="ECO:0000259" key="1">
    <source>
        <dbReference type="Pfam" id="PF08241"/>
    </source>
</evidence>
<dbReference type="Gene3D" id="3.40.50.150">
    <property type="entry name" value="Vaccinia Virus protein VP39"/>
    <property type="match status" value="1"/>
</dbReference>
<dbReference type="eggNOG" id="COG2226">
    <property type="taxonomic scope" value="Bacteria"/>
</dbReference>
<gene>
    <name evidence="2" type="ORF">CALK_0470</name>
</gene>
<comment type="caution">
    <text evidence="2">The sequence shown here is derived from an EMBL/GenBank/DDBJ whole genome shotgun (WGS) entry which is preliminary data.</text>
</comment>
<accession>U7D9B1</accession>
<name>U7D9B1_9BACT</name>
<dbReference type="PANTHER" id="PTHR43861:SF1">
    <property type="entry name" value="TRANS-ACONITATE 2-METHYLTRANSFERASE"/>
    <property type="match status" value="1"/>
</dbReference>
<dbReference type="InterPro" id="IPR013216">
    <property type="entry name" value="Methyltransf_11"/>
</dbReference>
<protein>
    <submittedName>
        <fullName evidence="2">Malonyl-CoA O-methyltransferase</fullName>
    </submittedName>
</protein>
<dbReference type="RefSeq" id="WP_022636007.1">
    <property type="nucleotide sequence ID" value="NZ_ASJR01000003.1"/>
</dbReference>
<dbReference type="SUPFAM" id="SSF53335">
    <property type="entry name" value="S-adenosyl-L-methionine-dependent methyltransferases"/>
    <property type="match status" value="1"/>
</dbReference>
<proteinExistence type="predicted"/>
<dbReference type="AlphaFoldDB" id="U7D9B1"/>
<dbReference type="InterPro" id="IPR029063">
    <property type="entry name" value="SAM-dependent_MTases_sf"/>
</dbReference>
<dbReference type="GO" id="GO:0032259">
    <property type="term" value="P:methylation"/>
    <property type="evidence" value="ECO:0007669"/>
    <property type="project" value="UniProtKB-KW"/>
</dbReference>
<keyword evidence="2" id="KW-0489">Methyltransferase</keyword>
<sequence length="252" mass="28271">MTPRQRISRFFSRKSHSYATYARVQQAAIDDLISHQLQEILPHIPSGPCLDLGSGPGVVSEALYRHNIPLRPILLDIAYDSLLRAAYAEQCICASMDTLPLSPRHLALLISSTALHWAHDPTEVLKQACTLVQPGGYLVVNNLGDTTLQALRETQREFNLSPPVRYFTPEEQHHILASLGTVTSHTIHAYEDRFSSPAEALRSLSEIGATTHTSPPLSRARLMDFLSAYGRRARRGRSYINRYTYIRSVVRL</sequence>
<dbReference type="STRING" id="1313304.CALK_0470"/>
<evidence type="ECO:0000313" key="2">
    <source>
        <dbReference type="EMBL" id="ERP38979.1"/>
    </source>
</evidence>
<dbReference type="EMBL" id="ASJR01000003">
    <property type="protein sequence ID" value="ERP38979.1"/>
    <property type="molecule type" value="Genomic_DNA"/>
</dbReference>
<dbReference type="GO" id="GO:0008757">
    <property type="term" value="F:S-adenosylmethionine-dependent methyltransferase activity"/>
    <property type="evidence" value="ECO:0007669"/>
    <property type="project" value="InterPro"/>
</dbReference>
<reference evidence="2 3" key="1">
    <citation type="journal article" date="2013" name="Environ. Microbiol.">
        <title>Genome analysis of Chitinivibrio alkaliphilus gen. nov., sp. nov., a novel extremely haloalkaliphilic anaerobic chitinolytic bacterium from the candidate phylum Termite Group 3.</title>
        <authorList>
            <person name="Sorokin D.Y."/>
            <person name="Gumerov V.M."/>
            <person name="Rakitin A.L."/>
            <person name="Beletsky A.V."/>
            <person name="Damste J.S."/>
            <person name="Muyzer G."/>
            <person name="Mardanov A.V."/>
            <person name="Ravin N.V."/>
        </authorList>
    </citation>
    <scope>NUCLEOTIDE SEQUENCE [LARGE SCALE GENOMIC DNA]</scope>
    <source>
        <strain evidence="2 3">ACht1</strain>
    </source>
</reference>
<dbReference type="Pfam" id="PF08241">
    <property type="entry name" value="Methyltransf_11"/>
    <property type="match status" value="1"/>
</dbReference>
<dbReference type="OrthoDB" id="9760689at2"/>
<keyword evidence="3" id="KW-1185">Reference proteome</keyword>
<dbReference type="PANTHER" id="PTHR43861">
    <property type="entry name" value="TRANS-ACONITATE 2-METHYLTRANSFERASE-RELATED"/>
    <property type="match status" value="1"/>
</dbReference>
<organism evidence="2 3">
    <name type="scientific">Chitinivibrio alkaliphilus ACht1</name>
    <dbReference type="NCBI Taxonomy" id="1313304"/>
    <lineage>
        <taxon>Bacteria</taxon>
        <taxon>Pseudomonadati</taxon>
        <taxon>Fibrobacterota</taxon>
        <taxon>Chitinivibrionia</taxon>
        <taxon>Chitinivibrionales</taxon>
        <taxon>Chitinivibrionaceae</taxon>
        <taxon>Chitinivibrio</taxon>
    </lineage>
</organism>